<dbReference type="SUPFAM" id="SSF51126">
    <property type="entry name" value="Pectin lyase-like"/>
    <property type="match status" value="1"/>
</dbReference>
<dbReference type="PANTHER" id="PTHR31683:SF80">
    <property type="entry name" value="PECTATE LYASE 16-RELATED"/>
    <property type="match status" value="1"/>
</dbReference>
<protein>
    <recommendedName>
        <fullName evidence="5 11">Pectate lyase</fullName>
        <ecNumber evidence="5 11">4.2.2.2</ecNumber>
    </recommendedName>
</protein>
<evidence type="ECO:0000256" key="11">
    <source>
        <dbReference type="RuleBase" id="RU361123"/>
    </source>
</evidence>
<comment type="catalytic activity">
    <reaction evidence="1 11">
        <text>Eliminative cleavage of (1-&gt;4)-alpha-D-galacturonan to give oligosaccharides with 4-deoxy-alpha-D-galact-4-enuronosyl groups at their non-reducing ends.</text>
        <dbReference type="EC" id="4.2.2.2"/>
    </reaction>
</comment>
<evidence type="ECO:0000259" key="13">
    <source>
        <dbReference type="Pfam" id="PF00544"/>
    </source>
</evidence>
<dbReference type="PRINTS" id="PR00807">
    <property type="entry name" value="AMBALLERGEN"/>
</dbReference>
<comment type="similarity">
    <text evidence="4 11">Belongs to the polysaccharide lyase 1 family.</text>
</comment>
<dbReference type="Gene3D" id="2.160.20.10">
    <property type="entry name" value="Single-stranded right-handed beta-helix, Pectin lyase-like"/>
    <property type="match status" value="1"/>
</dbReference>
<dbReference type="Proteomes" id="UP001163823">
    <property type="component" value="Chromosome 5"/>
</dbReference>
<evidence type="ECO:0000313" key="14">
    <source>
        <dbReference type="EMBL" id="KAJ7967725.1"/>
    </source>
</evidence>
<evidence type="ECO:0000256" key="3">
    <source>
        <dbReference type="ARBA" id="ARBA00005220"/>
    </source>
</evidence>
<dbReference type="InterPro" id="IPR045032">
    <property type="entry name" value="PEL"/>
</dbReference>
<keyword evidence="12" id="KW-0812">Transmembrane</keyword>
<comment type="cofactor">
    <cofactor evidence="11">
        <name>Ca(2+)</name>
        <dbReference type="ChEBI" id="CHEBI:29108"/>
    </cofactor>
    <text evidence="11">Binds 1 Ca(2+) ion. Required for its activity.</text>
</comment>
<dbReference type="GO" id="GO:0046872">
    <property type="term" value="F:metal ion binding"/>
    <property type="evidence" value="ECO:0007669"/>
    <property type="project" value="UniProtKB-KW"/>
</dbReference>
<sequence length="170" mass="19740">MMDIHADKIMRVTIVFNQFGSGLIERMPRVRFGYAHVVNNRYDQWQMYAIGGSANPTILSEANYFIAPNNPNSKEVTKREVKEQHTMEKLEMEIFQGCISKWCSFCSIWVWKLCSTLLSSSIFLGCSRVHCACINFQCRSSELCCWKSLLVWPTVAHFYLFIFSFSMLAF</sequence>
<evidence type="ECO:0000256" key="4">
    <source>
        <dbReference type="ARBA" id="ARBA00010980"/>
    </source>
</evidence>
<reference evidence="14" key="1">
    <citation type="journal article" date="2023" name="Science">
        <title>Elucidation of the pathway for biosynthesis of saponin adjuvants from the soapbark tree.</title>
        <authorList>
            <person name="Reed J."/>
            <person name="Orme A."/>
            <person name="El-Demerdash A."/>
            <person name="Owen C."/>
            <person name="Martin L.B.B."/>
            <person name="Misra R.C."/>
            <person name="Kikuchi S."/>
            <person name="Rejzek M."/>
            <person name="Martin A.C."/>
            <person name="Harkess A."/>
            <person name="Leebens-Mack J."/>
            <person name="Louveau T."/>
            <person name="Stephenson M.J."/>
            <person name="Osbourn A."/>
        </authorList>
    </citation>
    <scope>NUCLEOTIDE SEQUENCE</scope>
    <source>
        <strain evidence="14">S10</strain>
    </source>
</reference>
<evidence type="ECO:0000256" key="6">
    <source>
        <dbReference type="ARBA" id="ARBA00022512"/>
    </source>
</evidence>
<keyword evidence="6" id="KW-0964">Secreted</keyword>
<organism evidence="14 15">
    <name type="scientific">Quillaja saponaria</name>
    <name type="common">Soap bark tree</name>
    <dbReference type="NCBI Taxonomy" id="32244"/>
    <lineage>
        <taxon>Eukaryota</taxon>
        <taxon>Viridiplantae</taxon>
        <taxon>Streptophyta</taxon>
        <taxon>Embryophyta</taxon>
        <taxon>Tracheophyta</taxon>
        <taxon>Spermatophyta</taxon>
        <taxon>Magnoliopsida</taxon>
        <taxon>eudicotyledons</taxon>
        <taxon>Gunneridae</taxon>
        <taxon>Pentapetalae</taxon>
        <taxon>rosids</taxon>
        <taxon>fabids</taxon>
        <taxon>Fabales</taxon>
        <taxon>Quillajaceae</taxon>
        <taxon>Quillaja</taxon>
    </lineage>
</organism>
<dbReference type="KEGG" id="qsa:O6P43_011946"/>
<dbReference type="InterPro" id="IPR012334">
    <property type="entry name" value="Pectin_lyas_fold"/>
</dbReference>
<name>A0AAD7PUX5_QUISA</name>
<feature type="domain" description="Pectate lyase" evidence="13">
    <location>
        <begin position="10"/>
        <end position="79"/>
    </location>
</feature>
<proteinExistence type="inferred from homology"/>
<dbReference type="InterPro" id="IPR002022">
    <property type="entry name" value="Pec_lyase"/>
</dbReference>
<dbReference type="EC" id="4.2.2.2" evidence="5 11"/>
<comment type="subcellular location">
    <subcellularLocation>
        <location evidence="2">Secreted</location>
        <location evidence="2">Cell wall</location>
    </subcellularLocation>
</comment>
<dbReference type="AlphaFoldDB" id="A0AAD7PUX5"/>
<dbReference type="Pfam" id="PF00544">
    <property type="entry name" value="Pectate_lyase_4"/>
    <property type="match status" value="1"/>
</dbReference>
<keyword evidence="7 11" id="KW-0479">Metal-binding</keyword>
<accession>A0AAD7PUX5</accession>
<evidence type="ECO:0000256" key="1">
    <source>
        <dbReference type="ARBA" id="ARBA00000695"/>
    </source>
</evidence>
<evidence type="ECO:0000256" key="10">
    <source>
        <dbReference type="ARBA" id="ARBA00023239"/>
    </source>
</evidence>
<evidence type="ECO:0000256" key="2">
    <source>
        <dbReference type="ARBA" id="ARBA00004191"/>
    </source>
</evidence>
<evidence type="ECO:0000256" key="12">
    <source>
        <dbReference type="SAM" id="Phobius"/>
    </source>
</evidence>
<evidence type="ECO:0000313" key="15">
    <source>
        <dbReference type="Proteomes" id="UP001163823"/>
    </source>
</evidence>
<dbReference type="PANTHER" id="PTHR31683">
    <property type="entry name" value="PECTATE LYASE 18-RELATED"/>
    <property type="match status" value="1"/>
</dbReference>
<comment type="pathway">
    <text evidence="3 11">Glycan metabolism; pectin degradation; 2-dehydro-3-deoxy-D-gluconate from pectin: step 2/5.</text>
</comment>
<evidence type="ECO:0000256" key="7">
    <source>
        <dbReference type="ARBA" id="ARBA00022723"/>
    </source>
</evidence>
<keyword evidence="9 11" id="KW-0106">Calcium</keyword>
<keyword evidence="15" id="KW-1185">Reference proteome</keyword>
<evidence type="ECO:0000256" key="5">
    <source>
        <dbReference type="ARBA" id="ARBA00012272"/>
    </source>
</evidence>
<comment type="caution">
    <text evidence="14">The sequence shown here is derived from an EMBL/GenBank/DDBJ whole genome shotgun (WGS) entry which is preliminary data.</text>
</comment>
<dbReference type="EMBL" id="JARAOO010000005">
    <property type="protein sequence ID" value="KAJ7967725.1"/>
    <property type="molecule type" value="Genomic_DNA"/>
</dbReference>
<dbReference type="InterPro" id="IPR011050">
    <property type="entry name" value="Pectin_lyase_fold/virulence"/>
</dbReference>
<keyword evidence="12" id="KW-1133">Transmembrane helix</keyword>
<gene>
    <name evidence="14" type="ORF">O6P43_011946</name>
</gene>
<keyword evidence="12" id="KW-0472">Membrane</keyword>
<keyword evidence="8" id="KW-0732">Signal</keyword>
<dbReference type="InterPro" id="IPR018082">
    <property type="entry name" value="AmbAllergen"/>
</dbReference>
<keyword evidence="10 11" id="KW-0456">Lyase</keyword>
<dbReference type="GO" id="GO:0030570">
    <property type="term" value="F:pectate lyase activity"/>
    <property type="evidence" value="ECO:0007669"/>
    <property type="project" value="UniProtKB-EC"/>
</dbReference>
<feature type="transmembrane region" description="Helical" evidence="12">
    <location>
        <begin position="149"/>
        <end position="169"/>
    </location>
</feature>
<keyword evidence="6" id="KW-0134">Cell wall</keyword>
<evidence type="ECO:0000256" key="8">
    <source>
        <dbReference type="ARBA" id="ARBA00022729"/>
    </source>
</evidence>
<evidence type="ECO:0000256" key="9">
    <source>
        <dbReference type="ARBA" id="ARBA00022837"/>
    </source>
</evidence>